<dbReference type="EMBL" id="PXOG01000254">
    <property type="protein sequence ID" value="RGP64331.1"/>
    <property type="molecule type" value="Genomic_DNA"/>
</dbReference>
<evidence type="ECO:0000259" key="3">
    <source>
        <dbReference type="Pfam" id="PF05368"/>
    </source>
</evidence>
<keyword evidence="2" id="KW-0560">Oxidoreductase</keyword>
<dbReference type="OrthoDB" id="9984533at2759"/>
<comment type="caution">
    <text evidence="4">The sequence shown here is derived from an EMBL/GenBank/DDBJ whole genome shotgun (WGS) entry which is preliminary data.</text>
</comment>
<dbReference type="InterPro" id="IPR051609">
    <property type="entry name" value="NmrA/Isoflavone_reductase-like"/>
</dbReference>
<evidence type="ECO:0000256" key="1">
    <source>
        <dbReference type="ARBA" id="ARBA00022857"/>
    </source>
</evidence>
<protein>
    <recommendedName>
        <fullName evidence="3">NmrA-like domain-containing protein</fullName>
    </recommendedName>
</protein>
<dbReference type="InterPro" id="IPR008030">
    <property type="entry name" value="NmrA-like"/>
</dbReference>
<dbReference type="AlphaFoldDB" id="A0A395RW58"/>
<dbReference type="InterPro" id="IPR045312">
    <property type="entry name" value="PCBER-like"/>
</dbReference>
<gene>
    <name evidence="4" type="ORF">FLONG3_9604</name>
</gene>
<keyword evidence="1" id="KW-0521">NADP</keyword>
<dbReference type="PANTHER" id="PTHR47706">
    <property type="entry name" value="NMRA-LIKE FAMILY PROTEIN"/>
    <property type="match status" value="1"/>
</dbReference>
<reference evidence="4 5" key="1">
    <citation type="journal article" date="2018" name="PLoS Pathog.">
        <title>Evolution of structural diversity of trichothecenes, a family of toxins produced by plant pathogenic and entomopathogenic fungi.</title>
        <authorList>
            <person name="Proctor R.H."/>
            <person name="McCormick S.P."/>
            <person name="Kim H.S."/>
            <person name="Cardoza R.E."/>
            <person name="Stanley A.M."/>
            <person name="Lindo L."/>
            <person name="Kelly A."/>
            <person name="Brown D.W."/>
            <person name="Lee T."/>
            <person name="Vaughan M.M."/>
            <person name="Alexander N.J."/>
            <person name="Busman M."/>
            <person name="Gutierrez S."/>
        </authorList>
    </citation>
    <scope>NUCLEOTIDE SEQUENCE [LARGE SCALE GENOMIC DNA]</scope>
    <source>
        <strain evidence="4 5">NRRL 20695</strain>
    </source>
</reference>
<dbReference type="Pfam" id="PF05368">
    <property type="entry name" value="NmrA"/>
    <property type="match status" value="1"/>
</dbReference>
<organism evidence="4 5">
    <name type="scientific">Fusarium longipes</name>
    <dbReference type="NCBI Taxonomy" id="694270"/>
    <lineage>
        <taxon>Eukaryota</taxon>
        <taxon>Fungi</taxon>
        <taxon>Dikarya</taxon>
        <taxon>Ascomycota</taxon>
        <taxon>Pezizomycotina</taxon>
        <taxon>Sordariomycetes</taxon>
        <taxon>Hypocreomycetidae</taxon>
        <taxon>Hypocreales</taxon>
        <taxon>Nectriaceae</taxon>
        <taxon>Fusarium</taxon>
    </lineage>
</organism>
<dbReference type="SUPFAM" id="SSF51735">
    <property type="entry name" value="NAD(P)-binding Rossmann-fold domains"/>
    <property type="match status" value="1"/>
</dbReference>
<dbReference type="CDD" id="cd05259">
    <property type="entry name" value="PCBER_SDR_a"/>
    <property type="match status" value="1"/>
</dbReference>
<dbReference type="Gene3D" id="3.40.50.720">
    <property type="entry name" value="NAD(P)-binding Rossmann-like Domain"/>
    <property type="match status" value="1"/>
</dbReference>
<dbReference type="Gene3D" id="3.90.25.10">
    <property type="entry name" value="UDP-galactose 4-epimerase, domain 1"/>
    <property type="match status" value="1"/>
</dbReference>
<proteinExistence type="predicted"/>
<feature type="domain" description="NmrA-like" evidence="3">
    <location>
        <begin position="5"/>
        <end position="230"/>
    </location>
</feature>
<name>A0A395RW58_9HYPO</name>
<dbReference type="Proteomes" id="UP000266234">
    <property type="component" value="Unassembled WGS sequence"/>
</dbReference>
<sequence length="301" mass="32755">MSSYKNVVVVGASGSTGKIIIDGLTSASTFSITVLSRKESKATYPVQVTVRTTDFSEDDLTEALKGQDAVISALGVEGFDQQQKLVDAAVRAGVKRFLPSEFSSSSEDPAVLELLPLFQVKKNLIDYLKSKEKDGLSWTGIATGLLFDWGLANGFLGYDIKKRTAKIWDDGNKKFTLTNERQLSQAIVSTLQNPEDTHNRYIHVYSVVTSQNEILHSLEKATGEKWTVEKTSTDAEIAEARKRLGAGDFSGGFILVHATTYGNTDGLKANYAEESSLGNDILGLGVESVDETVRRVVEKSS</sequence>
<keyword evidence="5" id="KW-1185">Reference proteome</keyword>
<accession>A0A395RW58</accession>
<dbReference type="GO" id="GO:0016491">
    <property type="term" value="F:oxidoreductase activity"/>
    <property type="evidence" value="ECO:0007669"/>
    <property type="project" value="UniProtKB-KW"/>
</dbReference>
<dbReference type="STRING" id="694270.A0A395RW58"/>
<evidence type="ECO:0000313" key="5">
    <source>
        <dbReference type="Proteomes" id="UP000266234"/>
    </source>
</evidence>
<evidence type="ECO:0000313" key="4">
    <source>
        <dbReference type="EMBL" id="RGP64331.1"/>
    </source>
</evidence>
<dbReference type="PANTHER" id="PTHR47706:SF9">
    <property type="entry name" value="NMRA-LIKE DOMAIN-CONTAINING PROTEIN-RELATED"/>
    <property type="match status" value="1"/>
</dbReference>
<evidence type="ECO:0000256" key="2">
    <source>
        <dbReference type="ARBA" id="ARBA00023002"/>
    </source>
</evidence>
<dbReference type="InterPro" id="IPR036291">
    <property type="entry name" value="NAD(P)-bd_dom_sf"/>
</dbReference>